<evidence type="ECO:0000313" key="9">
    <source>
        <dbReference type="EMBL" id="EEC44645.1"/>
    </source>
</evidence>
<dbReference type="AlphaFoldDB" id="B7G9Z2"/>
<dbReference type="HOGENOM" id="CLU_004979_3_1_1"/>
<keyword evidence="10" id="KW-1185">Reference proteome</keyword>
<dbReference type="GO" id="GO:0008324">
    <property type="term" value="F:monoatomic cation transmembrane transporter activity"/>
    <property type="evidence" value="ECO:0007669"/>
    <property type="project" value="TreeGrafter"/>
</dbReference>
<dbReference type="InterPro" id="IPR051359">
    <property type="entry name" value="CaCA_antiporter"/>
</dbReference>
<evidence type="ECO:0000313" key="10">
    <source>
        <dbReference type="Proteomes" id="UP000000759"/>
    </source>
</evidence>
<evidence type="ECO:0000256" key="4">
    <source>
        <dbReference type="ARBA" id="ARBA00022989"/>
    </source>
</evidence>
<dbReference type="KEGG" id="pti:PHATRDRAFT_49244"/>
<dbReference type="eggNOG" id="KOG2399">
    <property type="taxonomic scope" value="Eukaryota"/>
</dbReference>
<dbReference type="RefSeq" id="XP_002183976.1">
    <property type="nucleotide sequence ID" value="XM_002183940.1"/>
</dbReference>
<sequence length="720" mass="77119">MTKSVLRPYRTAPVGRIDAQTQAFHTKLAISLALVSVALLAVLSLVYGPGNVSTSTAVGSHNWYTARVLQQNTDDATPTDYTSYSCHYIFDVTTEPGADRCQFARECNLGDGLWAPFVFCGSASSFSATTWTAILSPFLLFWMVLLFRMLGSTAEEFFSPALEMFSFKLGLPPRFAGVSLLALGNGAADVSATVAAITTDPVNGYQLSLGALTGAAMVIGSVVSALVVLVAGGVPCRGALVRDVAALLVAIAVVWYRLASGTMGPDSITIFLTLYFVFVVLVLAADVYHRAVVLPRRSRQADDRERERELAERRRVEADGSAVPGANPAVGPSLSSNTPSHGLDQFLTALSNYDNDPRTTGWGVESEDLADDRPVRLHGSQGILHGHAPTPERLDSTTEGGIAHHYNMLEDAVDRTCVEDGSPGFSASNWSGALQDGYSELRKHAEQTWEDIVYNADVGLVSKILLIAEFPFTVLRKATVAIPCEGYYVRALVALSLALSPVWLAFYMYRSHDTNVLGTAFGIFWGIMVLAALLVLRYAPGGQGNMALSVATPIALYGFVVGATWIDTIADMLVSLLDFIGIVLRIPGPIVGLTILAWGNSMGDLSANVTMARKGLANMAMTACFAGPFFNILMGLGLGFGRLAAQTGQSEFQVSLSPSVVTGFLFIVLNSVTIIATGLFFGEIGTIPKNYGYIALTLYTVYLVTSISLQYSKYGQEKEV</sequence>
<keyword evidence="3 7" id="KW-0812">Transmembrane</keyword>
<feature type="transmembrane region" description="Helical" evidence="7">
    <location>
        <begin position="28"/>
        <end position="47"/>
    </location>
</feature>
<feature type="domain" description="Sodium/calcium exchanger membrane region" evidence="8">
    <location>
        <begin position="555"/>
        <end position="707"/>
    </location>
</feature>
<feature type="transmembrane region" description="Helical" evidence="7">
    <location>
        <begin position="134"/>
        <end position="154"/>
    </location>
</feature>
<feature type="transmembrane region" description="Helical" evidence="7">
    <location>
        <begin position="175"/>
        <end position="197"/>
    </location>
</feature>
<dbReference type="PANTHER" id="PTHR12266">
    <property type="entry name" value="NA+/CA2+ K+ INDEPENDENT EXCHANGER"/>
    <property type="match status" value="1"/>
</dbReference>
<dbReference type="OrthoDB" id="407410at2759"/>
<keyword evidence="4 7" id="KW-1133">Transmembrane helix</keyword>
<dbReference type="InterPro" id="IPR004837">
    <property type="entry name" value="NaCa_Exmemb"/>
</dbReference>
<dbReference type="EMBL" id="CM000623">
    <property type="protein sequence ID" value="EEC44645.1"/>
    <property type="molecule type" value="Genomic_DNA"/>
</dbReference>
<evidence type="ECO:0000256" key="5">
    <source>
        <dbReference type="ARBA" id="ARBA00023136"/>
    </source>
</evidence>
<evidence type="ECO:0000256" key="6">
    <source>
        <dbReference type="SAM" id="MobiDB-lite"/>
    </source>
</evidence>
<dbReference type="InParanoid" id="B7G9Z2"/>
<feature type="transmembrane region" description="Helical" evidence="7">
    <location>
        <begin position="619"/>
        <end position="640"/>
    </location>
</feature>
<reference evidence="9 10" key="1">
    <citation type="journal article" date="2008" name="Nature">
        <title>The Phaeodactylum genome reveals the evolutionary history of diatom genomes.</title>
        <authorList>
            <person name="Bowler C."/>
            <person name="Allen A.E."/>
            <person name="Badger J.H."/>
            <person name="Grimwood J."/>
            <person name="Jabbari K."/>
            <person name="Kuo A."/>
            <person name="Maheswari U."/>
            <person name="Martens C."/>
            <person name="Maumus F."/>
            <person name="Otillar R.P."/>
            <person name="Rayko E."/>
            <person name="Salamov A."/>
            <person name="Vandepoele K."/>
            <person name="Beszteri B."/>
            <person name="Gruber A."/>
            <person name="Heijde M."/>
            <person name="Katinka M."/>
            <person name="Mock T."/>
            <person name="Valentin K."/>
            <person name="Verret F."/>
            <person name="Berges J.A."/>
            <person name="Brownlee C."/>
            <person name="Cadoret J.P."/>
            <person name="Chiovitti A."/>
            <person name="Choi C.J."/>
            <person name="Coesel S."/>
            <person name="De Martino A."/>
            <person name="Detter J.C."/>
            <person name="Durkin C."/>
            <person name="Falciatore A."/>
            <person name="Fournet J."/>
            <person name="Haruta M."/>
            <person name="Huysman M.J."/>
            <person name="Jenkins B.D."/>
            <person name="Jiroutova K."/>
            <person name="Jorgensen R.E."/>
            <person name="Joubert Y."/>
            <person name="Kaplan A."/>
            <person name="Kroger N."/>
            <person name="Kroth P.G."/>
            <person name="La Roche J."/>
            <person name="Lindquist E."/>
            <person name="Lommer M."/>
            <person name="Martin-Jezequel V."/>
            <person name="Lopez P.J."/>
            <person name="Lucas S."/>
            <person name="Mangogna M."/>
            <person name="McGinnis K."/>
            <person name="Medlin L.K."/>
            <person name="Montsant A."/>
            <person name="Oudot-Le Secq M.P."/>
            <person name="Napoli C."/>
            <person name="Obornik M."/>
            <person name="Parker M.S."/>
            <person name="Petit J.L."/>
            <person name="Porcel B.M."/>
            <person name="Poulsen N."/>
            <person name="Robison M."/>
            <person name="Rychlewski L."/>
            <person name="Rynearson T.A."/>
            <person name="Schmutz J."/>
            <person name="Shapiro H."/>
            <person name="Siaut M."/>
            <person name="Stanley M."/>
            <person name="Sussman M.R."/>
            <person name="Taylor A.R."/>
            <person name="Vardi A."/>
            <person name="von Dassow P."/>
            <person name="Vyverman W."/>
            <person name="Willis A."/>
            <person name="Wyrwicz L.S."/>
            <person name="Rokhsar D.S."/>
            <person name="Weissenbach J."/>
            <person name="Armbrust E.V."/>
            <person name="Green B.R."/>
            <person name="Van de Peer Y."/>
            <person name="Grigoriev I.V."/>
        </authorList>
    </citation>
    <scope>NUCLEOTIDE SEQUENCE [LARGE SCALE GENOMIC DNA]</scope>
    <source>
        <strain evidence="9 10">CCAP 1055/1</strain>
    </source>
</reference>
<accession>B7G9Z2</accession>
<feature type="transmembrane region" description="Helical" evidence="7">
    <location>
        <begin position="239"/>
        <end position="256"/>
    </location>
</feature>
<dbReference type="GeneID" id="7195705"/>
<dbReference type="Proteomes" id="UP000000759">
    <property type="component" value="Chromosome 21"/>
</dbReference>
<protein>
    <recommendedName>
        <fullName evidence="8">Sodium/calcium exchanger membrane region domain-containing protein</fullName>
    </recommendedName>
</protein>
<reference evidence="10" key="2">
    <citation type="submission" date="2008-08" db="EMBL/GenBank/DDBJ databases">
        <authorList>
            <consortium name="Diatom Consortium"/>
            <person name="Grigoriev I."/>
            <person name="Grimwood J."/>
            <person name="Kuo A."/>
            <person name="Otillar R.P."/>
            <person name="Salamov A."/>
            <person name="Detter J.C."/>
            <person name="Lindquist E."/>
            <person name="Shapiro H."/>
            <person name="Lucas S."/>
            <person name="Glavina del Rio T."/>
            <person name="Pitluck S."/>
            <person name="Rokhsar D."/>
            <person name="Bowler C."/>
        </authorList>
    </citation>
    <scope>GENOME REANNOTATION</scope>
    <source>
        <strain evidence="10">CCAP 1055/1</strain>
    </source>
</reference>
<evidence type="ECO:0000256" key="2">
    <source>
        <dbReference type="ARBA" id="ARBA00022448"/>
    </source>
</evidence>
<evidence type="ECO:0000259" key="8">
    <source>
        <dbReference type="Pfam" id="PF01699"/>
    </source>
</evidence>
<organism evidence="9 10">
    <name type="scientific">Phaeodactylum tricornutum (strain CCAP 1055/1)</name>
    <dbReference type="NCBI Taxonomy" id="556484"/>
    <lineage>
        <taxon>Eukaryota</taxon>
        <taxon>Sar</taxon>
        <taxon>Stramenopiles</taxon>
        <taxon>Ochrophyta</taxon>
        <taxon>Bacillariophyta</taxon>
        <taxon>Bacillariophyceae</taxon>
        <taxon>Bacillariophycidae</taxon>
        <taxon>Naviculales</taxon>
        <taxon>Phaeodactylaceae</taxon>
        <taxon>Phaeodactylum</taxon>
    </lineage>
</organism>
<feature type="compositionally biased region" description="Basic and acidic residues" evidence="6">
    <location>
        <begin position="299"/>
        <end position="318"/>
    </location>
</feature>
<evidence type="ECO:0000256" key="3">
    <source>
        <dbReference type="ARBA" id="ARBA00022692"/>
    </source>
</evidence>
<feature type="transmembrane region" description="Helical" evidence="7">
    <location>
        <begin position="693"/>
        <end position="711"/>
    </location>
</feature>
<dbReference type="InterPro" id="IPR044880">
    <property type="entry name" value="NCX_ion-bd_dom_sf"/>
</dbReference>
<proteinExistence type="predicted"/>
<feature type="transmembrane region" description="Helical" evidence="7">
    <location>
        <begin position="268"/>
        <end position="289"/>
    </location>
</feature>
<name>B7G9Z2_PHATC</name>
<feature type="transmembrane region" description="Helical" evidence="7">
    <location>
        <begin position="548"/>
        <end position="566"/>
    </location>
</feature>
<dbReference type="STRING" id="556484.B7G9Z2"/>
<evidence type="ECO:0000256" key="1">
    <source>
        <dbReference type="ARBA" id="ARBA00004141"/>
    </source>
</evidence>
<keyword evidence="5 7" id="KW-0472">Membrane</keyword>
<dbReference type="PANTHER" id="PTHR12266:SF0">
    <property type="entry name" value="MITOCHONDRIAL SODIUM_CALCIUM EXCHANGER PROTEIN"/>
    <property type="match status" value="1"/>
</dbReference>
<dbReference type="GO" id="GO:0016020">
    <property type="term" value="C:membrane"/>
    <property type="evidence" value="ECO:0007669"/>
    <property type="project" value="UniProtKB-SubCell"/>
</dbReference>
<feature type="transmembrane region" description="Helical" evidence="7">
    <location>
        <begin position="572"/>
        <end position="598"/>
    </location>
</feature>
<feature type="transmembrane region" description="Helical" evidence="7">
    <location>
        <begin position="515"/>
        <end position="536"/>
    </location>
</feature>
<dbReference type="Gene3D" id="1.20.1420.30">
    <property type="entry name" value="NCX, central ion-binding region"/>
    <property type="match status" value="2"/>
</dbReference>
<dbReference type="OMA" id="VKQPIDM"/>
<feature type="transmembrane region" description="Helical" evidence="7">
    <location>
        <begin position="487"/>
        <end position="509"/>
    </location>
</feature>
<feature type="transmembrane region" description="Helical" evidence="7">
    <location>
        <begin position="209"/>
        <end position="232"/>
    </location>
</feature>
<gene>
    <name evidence="9" type="ORF">PHATRDRAFT_49244</name>
</gene>
<dbReference type="Pfam" id="PF01699">
    <property type="entry name" value="Na_Ca_ex"/>
    <property type="match status" value="2"/>
</dbReference>
<dbReference type="PaxDb" id="2850-Phatr49244"/>
<comment type="subcellular location">
    <subcellularLocation>
        <location evidence="1">Membrane</location>
        <topology evidence="1">Multi-pass membrane protein</topology>
    </subcellularLocation>
</comment>
<feature type="domain" description="Sodium/calcium exchanger membrane region" evidence="8">
    <location>
        <begin position="140"/>
        <end position="283"/>
    </location>
</feature>
<feature type="transmembrane region" description="Helical" evidence="7">
    <location>
        <begin position="660"/>
        <end position="681"/>
    </location>
</feature>
<keyword evidence="2" id="KW-0813">Transport</keyword>
<feature type="region of interest" description="Disordered" evidence="6">
    <location>
        <begin position="298"/>
        <end position="338"/>
    </location>
</feature>
<evidence type="ECO:0000256" key="7">
    <source>
        <dbReference type="SAM" id="Phobius"/>
    </source>
</evidence>